<keyword evidence="3" id="KW-1185">Reference proteome</keyword>
<feature type="region of interest" description="Disordered" evidence="1">
    <location>
        <begin position="1"/>
        <end position="32"/>
    </location>
</feature>
<proteinExistence type="predicted"/>
<reference evidence="2 3" key="1">
    <citation type="submission" date="2016-10" db="EMBL/GenBank/DDBJ databases">
        <authorList>
            <person name="de Groot N.N."/>
        </authorList>
    </citation>
    <scope>NUCLEOTIDE SEQUENCE [LARGE SCALE GENOMIC DNA]</scope>
    <source>
        <strain evidence="2 3">DSM 44892</strain>
    </source>
</reference>
<dbReference type="EMBL" id="FNDN01000002">
    <property type="protein sequence ID" value="SDH49060.1"/>
    <property type="molecule type" value="Genomic_DNA"/>
</dbReference>
<accession>A0A1G8CVT4</accession>
<evidence type="ECO:0000313" key="2">
    <source>
        <dbReference type="EMBL" id="SDH49060.1"/>
    </source>
</evidence>
<dbReference type="AlphaFoldDB" id="A0A1G8CVT4"/>
<protein>
    <recommendedName>
        <fullName evidence="4">Chaperone of endosialidase</fullName>
    </recommendedName>
</protein>
<dbReference type="Proteomes" id="UP000183263">
    <property type="component" value="Unassembled WGS sequence"/>
</dbReference>
<feature type="compositionally biased region" description="Basic and acidic residues" evidence="1">
    <location>
        <begin position="1"/>
        <end position="23"/>
    </location>
</feature>
<evidence type="ECO:0008006" key="4">
    <source>
        <dbReference type="Google" id="ProtNLM"/>
    </source>
</evidence>
<organism evidence="2 3">
    <name type="scientific">Rhodococcus triatomae</name>
    <dbReference type="NCBI Taxonomy" id="300028"/>
    <lineage>
        <taxon>Bacteria</taxon>
        <taxon>Bacillati</taxon>
        <taxon>Actinomycetota</taxon>
        <taxon>Actinomycetes</taxon>
        <taxon>Mycobacteriales</taxon>
        <taxon>Nocardiaceae</taxon>
        <taxon>Rhodococcus</taxon>
    </lineage>
</organism>
<sequence>MADTPRTSDDPVARHEPGSREDPDASGDGGARVRARVKHPVAWLRARATRRHGVTTSATVPVGADEVLERLATLPLSTWTYGFDEPSVRHLGPMAQDFAERFGLGSSDRHIDAVDANGICMAAIQALYRKVRTLEDEVRDLRTQLTPRV</sequence>
<dbReference type="RefSeq" id="WP_246442656.1">
    <property type="nucleotide sequence ID" value="NZ_CP048813.1"/>
</dbReference>
<gene>
    <name evidence="2" type="ORF">SAMN05444695_102118</name>
</gene>
<evidence type="ECO:0000256" key="1">
    <source>
        <dbReference type="SAM" id="MobiDB-lite"/>
    </source>
</evidence>
<name>A0A1G8CVT4_9NOCA</name>
<evidence type="ECO:0000313" key="3">
    <source>
        <dbReference type="Proteomes" id="UP000183263"/>
    </source>
</evidence>